<keyword evidence="3 8" id="KW-0812">Transmembrane</keyword>
<evidence type="ECO:0000256" key="1">
    <source>
        <dbReference type="ARBA" id="ARBA00004141"/>
    </source>
</evidence>
<name>A0A7N4PNY8_SARHA</name>
<feature type="transmembrane region" description="Helical" evidence="8">
    <location>
        <begin position="41"/>
        <end position="57"/>
    </location>
</feature>
<accession>A0A7N4PNY8</accession>
<reference evidence="9 10" key="1">
    <citation type="journal article" date="2011" name="Proc. Natl. Acad. Sci. U.S.A.">
        <title>Genetic diversity and population structure of the endangered marsupial Sarcophilus harrisii (Tasmanian devil).</title>
        <authorList>
            <person name="Miller W."/>
            <person name="Hayes V.M."/>
            <person name="Ratan A."/>
            <person name="Petersen D.C."/>
            <person name="Wittekindt N.E."/>
            <person name="Miller J."/>
            <person name="Walenz B."/>
            <person name="Knight J."/>
            <person name="Qi J."/>
            <person name="Zhao F."/>
            <person name="Wang Q."/>
            <person name="Bedoya-Reina O.C."/>
            <person name="Katiyar N."/>
            <person name="Tomsho L.P."/>
            <person name="Kasson L.M."/>
            <person name="Hardie R.A."/>
            <person name="Woodbridge P."/>
            <person name="Tindall E.A."/>
            <person name="Bertelsen M.F."/>
            <person name="Dixon D."/>
            <person name="Pyecroft S."/>
            <person name="Helgen K.M."/>
            <person name="Lesk A.M."/>
            <person name="Pringle T.H."/>
            <person name="Patterson N."/>
            <person name="Zhang Y."/>
            <person name="Kreiss A."/>
            <person name="Woods G.M."/>
            <person name="Jones M.E."/>
            <person name="Schuster S.C."/>
        </authorList>
    </citation>
    <scope>NUCLEOTIDE SEQUENCE [LARGE SCALE GENOMIC DNA]</scope>
</reference>
<dbReference type="Pfam" id="PF00939">
    <property type="entry name" value="Na_sulph_symp"/>
    <property type="match status" value="1"/>
</dbReference>
<reference evidence="9" key="3">
    <citation type="submission" date="2025-09" db="UniProtKB">
        <authorList>
            <consortium name="Ensembl"/>
        </authorList>
    </citation>
    <scope>IDENTIFICATION</scope>
</reference>
<keyword evidence="5" id="KW-0915">Sodium</keyword>
<dbReference type="PANTHER" id="PTHR10283">
    <property type="entry name" value="SOLUTE CARRIER FAMILY 13 MEMBER"/>
    <property type="match status" value="1"/>
</dbReference>
<evidence type="ECO:0000256" key="2">
    <source>
        <dbReference type="ARBA" id="ARBA00006772"/>
    </source>
</evidence>
<evidence type="ECO:0000256" key="5">
    <source>
        <dbReference type="ARBA" id="ARBA00023053"/>
    </source>
</evidence>
<feature type="transmembrane region" description="Helical" evidence="8">
    <location>
        <begin position="275"/>
        <end position="293"/>
    </location>
</feature>
<dbReference type="GO" id="GO:0071285">
    <property type="term" value="P:cellular response to lithium ion"/>
    <property type="evidence" value="ECO:0007669"/>
    <property type="project" value="TreeGrafter"/>
</dbReference>
<protein>
    <submittedName>
        <fullName evidence="9">Solute carrier family 13 member 2</fullName>
    </submittedName>
</protein>
<evidence type="ECO:0000313" key="9">
    <source>
        <dbReference type="Ensembl" id="ENSSHAP00000041328.1"/>
    </source>
</evidence>
<feature type="transmembrane region" description="Helical" evidence="8">
    <location>
        <begin position="212"/>
        <end position="234"/>
    </location>
</feature>
<evidence type="ECO:0000256" key="3">
    <source>
        <dbReference type="ARBA" id="ARBA00022692"/>
    </source>
</evidence>
<feature type="transmembrane region" description="Helical" evidence="8">
    <location>
        <begin position="69"/>
        <end position="95"/>
    </location>
</feature>
<dbReference type="GO" id="GO:0015138">
    <property type="term" value="F:fumarate transmembrane transporter activity"/>
    <property type="evidence" value="ECO:0007669"/>
    <property type="project" value="TreeGrafter"/>
</dbReference>
<organism evidence="9 10">
    <name type="scientific">Sarcophilus harrisii</name>
    <name type="common">Tasmanian devil</name>
    <name type="synonym">Sarcophilus laniarius</name>
    <dbReference type="NCBI Taxonomy" id="9305"/>
    <lineage>
        <taxon>Eukaryota</taxon>
        <taxon>Metazoa</taxon>
        <taxon>Chordata</taxon>
        <taxon>Craniata</taxon>
        <taxon>Vertebrata</taxon>
        <taxon>Euteleostomi</taxon>
        <taxon>Mammalia</taxon>
        <taxon>Metatheria</taxon>
        <taxon>Dasyuromorphia</taxon>
        <taxon>Dasyuridae</taxon>
        <taxon>Sarcophilus</taxon>
    </lineage>
</organism>
<dbReference type="GO" id="GO:0005886">
    <property type="term" value="C:plasma membrane"/>
    <property type="evidence" value="ECO:0007669"/>
    <property type="project" value="TreeGrafter"/>
</dbReference>
<keyword evidence="10" id="KW-1185">Reference proteome</keyword>
<dbReference type="GeneTree" id="ENSGT01030000234550"/>
<dbReference type="Proteomes" id="UP000007648">
    <property type="component" value="Unassembled WGS sequence"/>
</dbReference>
<dbReference type="PANTHER" id="PTHR10283:SF82">
    <property type="entry name" value="SOLUTE CARRIER FAMILY 13 MEMBER 2"/>
    <property type="match status" value="1"/>
</dbReference>
<evidence type="ECO:0000313" key="10">
    <source>
        <dbReference type="Proteomes" id="UP000007648"/>
    </source>
</evidence>
<gene>
    <name evidence="9" type="primary">SLC13A2</name>
</gene>
<dbReference type="GO" id="GO:0015141">
    <property type="term" value="F:succinate transmembrane transporter activity"/>
    <property type="evidence" value="ECO:0007669"/>
    <property type="project" value="TreeGrafter"/>
</dbReference>
<reference evidence="9" key="2">
    <citation type="submission" date="2025-08" db="UniProtKB">
        <authorList>
            <consortium name="Ensembl"/>
        </authorList>
    </citation>
    <scope>IDENTIFICATION</scope>
</reference>
<dbReference type="GO" id="GO:0017153">
    <property type="term" value="F:sodium:dicarboxylate symporter activity"/>
    <property type="evidence" value="ECO:0007669"/>
    <property type="project" value="TreeGrafter"/>
</dbReference>
<keyword evidence="7" id="KW-0739">Sodium transport</keyword>
<keyword evidence="6 8" id="KW-0472">Membrane</keyword>
<dbReference type="Ensembl" id="ENSSHAT00000052235.1">
    <property type="protein sequence ID" value="ENSSHAP00000041328.1"/>
    <property type="gene ID" value="ENSSHAG00000013333.2"/>
</dbReference>
<comment type="subcellular location">
    <subcellularLocation>
        <location evidence="1">Membrane</location>
        <topology evidence="1">Multi-pass membrane protein</topology>
    </subcellularLocation>
</comment>
<sequence>MALLWCTEALPLAVTAFFPLILFPMMSIMEASEVCVEYLKDTNILFIGGLLMAITVEKWNLHKRIALRVLLIIGVRPALLILGFMIVTAFLSMWISNTATTAMMVPIAHAVLEQLHKSPEQKDVEAGSNNMAFELQEPNGTIVTKETPQLGEKGRGSLGQREHLRFSQGMSLCVCYAASIGGIATLTGTTPNLVLQGQVNSLFPDNPNVVNFASWFGFAFPTVIILLLLSWVWLQILFLGFNFRKNFNCGGKGREQERAAYLIIQNEHKSLGPMSFAEGAVTLLFFLLVALWFTREPGFFKGWGNVAFPNKRGESSRVLILGLTWFLS</sequence>
<evidence type="ECO:0000256" key="4">
    <source>
        <dbReference type="ARBA" id="ARBA00022989"/>
    </source>
</evidence>
<proteinExistence type="inferred from homology"/>
<dbReference type="InterPro" id="IPR001898">
    <property type="entry name" value="SLC13A/DASS"/>
</dbReference>
<dbReference type="AlphaFoldDB" id="A0A7N4PNY8"/>
<keyword evidence="4 8" id="KW-1133">Transmembrane helix</keyword>
<evidence type="ECO:0000256" key="6">
    <source>
        <dbReference type="ARBA" id="ARBA00023136"/>
    </source>
</evidence>
<keyword evidence="7" id="KW-0813">Transport</keyword>
<evidence type="ECO:0000256" key="7">
    <source>
        <dbReference type="ARBA" id="ARBA00023201"/>
    </source>
</evidence>
<evidence type="ECO:0000256" key="8">
    <source>
        <dbReference type="SAM" id="Phobius"/>
    </source>
</evidence>
<dbReference type="GO" id="GO:0015139">
    <property type="term" value="F:alpha-ketoglutarate transmembrane transporter activity"/>
    <property type="evidence" value="ECO:0007669"/>
    <property type="project" value="TreeGrafter"/>
</dbReference>
<comment type="similarity">
    <text evidence="2">Belongs to the SLC13A/DASS transporter (TC 2.A.47) family. NADC subfamily.</text>
</comment>
<keyword evidence="7" id="KW-0406">Ion transport</keyword>